<comment type="function">
    <text evidence="8">Catalyzes the acetylation of L-2,4-diaminobutyrate (DABA) to gamma-N-acetyl-alpha,gamma-diaminobutyric acid (ADABA) with acetyl coenzyme A.</text>
</comment>
<dbReference type="InterPro" id="IPR012772">
    <property type="entry name" value="Ectoine_EctA"/>
</dbReference>
<comment type="catalytic activity">
    <reaction evidence="7 8">
        <text>L-2,4-diaminobutanoate + acetyl-CoA = (2S)-4-acetamido-2-aminobutanoate + CoA + H(+)</text>
        <dbReference type="Rhea" id="RHEA:16901"/>
        <dbReference type="ChEBI" id="CHEBI:15378"/>
        <dbReference type="ChEBI" id="CHEBI:57287"/>
        <dbReference type="ChEBI" id="CHEBI:57288"/>
        <dbReference type="ChEBI" id="CHEBI:58761"/>
        <dbReference type="ChEBI" id="CHEBI:58929"/>
        <dbReference type="EC" id="2.3.1.178"/>
    </reaction>
</comment>
<evidence type="ECO:0000256" key="4">
    <source>
        <dbReference type="ARBA" id="ARBA00017935"/>
    </source>
</evidence>
<evidence type="ECO:0000313" key="10">
    <source>
        <dbReference type="EMBL" id="BAQ68368.1"/>
    </source>
</evidence>
<dbReference type="SUPFAM" id="SSF55729">
    <property type="entry name" value="Acyl-CoA N-acyltransferases (Nat)"/>
    <property type="match status" value="1"/>
</dbReference>
<evidence type="ECO:0000313" key="11">
    <source>
        <dbReference type="Proteomes" id="UP000064912"/>
    </source>
</evidence>
<evidence type="ECO:0000256" key="2">
    <source>
        <dbReference type="ARBA" id="ARBA00010712"/>
    </source>
</evidence>
<evidence type="ECO:0000256" key="6">
    <source>
        <dbReference type="ARBA" id="ARBA00023315"/>
    </source>
</evidence>
<sequence length="179" mass="20151">MAITIQSSSRRASAPITFRPPTGEDGAAVWALVRACKPLDENSMYCNLIQCDHFADTCILAEMDGKAVGWISAYRLPDDPETLFVWQVAVSDKARGRGLGRRMLFDLLERDACDGVMRLQTTITRDNDASWGLFRGFARRLGARIEDTPHFTRREHFDGRHATEYMVTIRLVEALSRAA</sequence>
<organism evidence="10 11">
    <name type="scientific">Rhodovulum sulfidophilum</name>
    <name type="common">Rhodobacter sulfidophilus</name>
    <dbReference type="NCBI Taxonomy" id="35806"/>
    <lineage>
        <taxon>Bacteria</taxon>
        <taxon>Pseudomonadati</taxon>
        <taxon>Pseudomonadota</taxon>
        <taxon>Alphaproteobacteria</taxon>
        <taxon>Rhodobacterales</taxon>
        <taxon>Paracoccaceae</taxon>
        <taxon>Rhodovulum</taxon>
    </lineage>
</organism>
<evidence type="ECO:0000256" key="5">
    <source>
        <dbReference type="ARBA" id="ARBA00022679"/>
    </source>
</evidence>
<evidence type="ECO:0000256" key="1">
    <source>
        <dbReference type="ARBA" id="ARBA00004978"/>
    </source>
</evidence>
<comment type="pathway">
    <text evidence="1 8">Amine and polyamine biosynthesis; ectoine biosynthesis; L-ectoine from L-aspartate 4-semialdehyde: step 2/3.</text>
</comment>
<comment type="similarity">
    <text evidence="2 8">Belongs to the acetyltransferase family. EctA subfamily.</text>
</comment>
<dbReference type="InterPro" id="IPR016181">
    <property type="entry name" value="Acyl_CoA_acyltransferase"/>
</dbReference>
<dbReference type="Pfam" id="PF00583">
    <property type="entry name" value="Acetyltransf_1"/>
    <property type="match status" value="1"/>
</dbReference>
<dbReference type="InterPro" id="IPR000182">
    <property type="entry name" value="GNAT_dom"/>
</dbReference>
<keyword evidence="6 8" id="KW-0012">Acyltransferase</keyword>
<name>A0A0D6AZP0_RHOSU</name>
<dbReference type="GO" id="GO:0033816">
    <property type="term" value="F:diaminobutyrate acetyltransferase activity"/>
    <property type="evidence" value="ECO:0007669"/>
    <property type="project" value="UniProtKB-EC"/>
</dbReference>
<dbReference type="EMBL" id="AP014800">
    <property type="protein sequence ID" value="BAQ68368.1"/>
    <property type="molecule type" value="Genomic_DNA"/>
</dbReference>
<dbReference type="Gene3D" id="3.40.630.30">
    <property type="match status" value="1"/>
</dbReference>
<reference evidence="10 11" key="1">
    <citation type="submission" date="2015-02" db="EMBL/GenBank/DDBJ databases">
        <title>Genome sequene of Rhodovulum sulfidophilum DSM 2351.</title>
        <authorList>
            <person name="Nagao N."/>
        </authorList>
    </citation>
    <scope>NUCLEOTIDE SEQUENCE [LARGE SCALE GENOMIC DNA]</scope>
    <source>
        <strain evidence="10 11">DSM 2351</strain>
    </source>
</reference>
<keyword evidence="5 8" id="KW-0808">Transferase</keyword>
<proteinExistence type="inferred from homology"/>
<accession>A0A0D6AZP0</accession>
<evidence type="ECO:0000256" key="3">
    <source>
        <dbReference type="ARBA" id="ARBA00012355"/>
    </source>
</evidence>
<dbReference type="KEGG" id="rsu:NHU_01208"/>
<dbReference type="PROSITE" id="PS51186">
    <property type="entry name" value="GNAT"/>
    <property type="match status" value="1"/>
</dbReference>
<evidence type="ECO:0000256" key="7">
    <source>
        <dbReference type="ARBA" id="ARBA00048924"/>
    </source>
</evidence>
<dbReference type="CDD" id="cd04301">
    <property type="entry name" value="NAT_SF"/>
    <property type="match status" value="1"/>
</dbReference>
<dbReference type="eggNOG" id="COG0456">
    <property type="taxonomic scope" value="Bacteria"/>
</dbReference>
<dbReference type="Proteomes" id="UP000064912">
    <property type="component" value="Chromosome"/>
</dbReference>
<dbReference type="EC" id="2.3.1.178" evidence="3 8"/>
<protein>
    <recommendedName>
        <fullName evidence="4 8">L-2,4-diaminobutyric acid acetyltransferase</fullName>
        <shortName evidence="8">DABA acetyltransferase</shortName>
        <ecNumber evidence="3 8">2.3.1.178</ecNumber>
    </recommendedName>
</protein>
<dbReference type="AlphaFoldDB" id="A0A0D6AZP0"/>
<dbReference type="PANTHER" id="PTHR43072:SF23">
    <property type="entry name" value="UPF0039 PROTEIN C11D3.02C"/>
    <property type="match status" value="1"/>
</dbReference>
<dbReference type="NCBIfam" id="TIGR02406">
    <property type="entry name" value="ectoine_EctA"/>
    <property type="match status" value="1"/>
</dbReference>
<dbReference type="GO" id="GO:0019491">
    <property type="term" value="P:ectoine biosynthetic process"/>
    <property type="evidence" value="ECO:0007669"/>
    <property type="project" value="UniProtKB-UniPathway"/>
</dbReference>
<dbReference type="PANTHER" id="PTHR43072">
    <property type="entry name" value="N-ACETYLTRANSFERASE"/>
    <property type="match status" value="1"/>
</dbReference>
<evidence type="ECO:0000256" key="8">
    <source>
        <dbReference type="RuleBase" id="RU365045"/>
    </source>
</evidence>
<dbReference type="PATRIC" id="fig|35806.4.peg.1243"/>
<feature type="domain" description="N-acetyltransferase" evidence="9">
    <location>
        <begin position="16"/>
        <end position="170"/>
    </location>
</feature>
<dbReference type="UniPathway" id="UPA00067">
    <property type="reaction ID" value="UER00122"/>
</dbReference>
<gene>
    <name evidence="8" type="primary">ectA</name>
    <name evidence="10" type="ORF">NHU_01208</name>
</gene>
<evidence type="ECO:0000259" key="9">
    <source>
        <dbReference type="PROSITE" id="PS51186"/>
    </source>
</evidence>